<dbReference type="GO" id="GO:0055085">
    <property type="term" value="P:transmembrane transport"/>
    <property type="evidence" value="ECO:0007669"/>
    <property type="project" value="InterPro"/>
</dbReference>
<dbReference type="Proteomes" id="UP000285138">
    <property type="component" value="Unassembled WGS sequence"/>
</dbReference>
<reference evidence="8 9" key="1">
    <citation type="submission" date="2018-08" db="EMBL/GenBank/DDBJ databases">
        <title>The metabolism and importance of syntrophic acetate oxidation coupled to methane or sulfide production in haloalkaline environments.</title>
        <authorList>
            <person name="Timmers P.H.A."/>
            <person name="Vavourakis C.D."/>
            <person name="Sorokin D.Y."/>
            <person name="Sinninghe Damste J.S."/>
            <person name="Muyzer G."/>
            <person name="Stams A.J.M."/>
            <person name="Plugge C.M."/>
        </authorList>
    </citation>
    <scope>NUCLEOTIDE SEQUENCE [LARGE SCALE GENOMIC DNA]</scope>
    <source>
        <strain evidence="8">MSAO_Bac1</strain>
    </source>
</reference>
<comment type="caution">
    <text evidence="8">The sequence shown here is derived from an EMBL/GenBank/DDBJ whole genome shotgun (WGS) entry which is preliminary data.</text>
</comment>
<keyword evidence="5 6" id="KW-0472">Membrane</keyword>
<feature type="transmembrane region" description="Helical" evidence="6">
    <location>
        <begin position="66"/>
        <end position="93"/>
    </location>
</feature>
<feature type="domain" description="ABC transmembrane type-1" evidence="7">
    <location>
        <begin position="22"/>
        <end position="197"/>
    </location>
</feature>
<dbReference type="FunFam" id="1.10.3720.10:FF:000001">
    <property type="entry name" value="Glycine betaine ABC transporter, permease"/>
    <property type="match status" value="1"/>
</dbReference>
<keyword evidence="3 6" id="KW-0812">Transmembrane</keyword>
<protein>
    <submittedName>
        <fullName evidence="8">ABC transporter permease</fullName>
    </submittedName>
</protein>
<dbReference type="Gene3D" id="1.10.3720.10">
    <property type="entry name" value="MetI-like"/>
    <property type="match status" value="1"/>
</dbReference>
<feature type="transmembrane region" description="Helical" evidence="6">
    <location>
        <begin position="21"/>
        <end position="46"/>
    </location>
</feature>
<dbReference type="EMBL" id="QZAA01000131">
    <property type="protein sequence ID" value="RQD76082.1"/>
    <property type="molecule type" value="Genomic_DNA"/>
</dbReference>
<evidence type="ECO:0000313" key="8">
    <source>
        <dbReference type="EMBL" id="RQD76082.1"/>
    </source>
</evidence>
<dbReference type="InterPro" id="IPR000515">
    <property type="entry name" value="MetI-like"/>
</dbReference>
<dbReference type="AlphaFoldDB" id="A0A424YES0"/>
<feature type="transmembrane region" description="Helical" evidence="6">
    <location>
        <begin position="179"/>
        <end position="197"/>
    </location>
</feature>
<dbReference type="GO" id="GO:0031460">
    <property type="term" value="P:glycine betaine transport"/>
    <property type="evidence" value="ECO:0007669"/>
    <property type="project" value="TreeGrafter"/>
</dbReference>
<dbReference type="Pfam" id="PF00528">
    <property type="entry name" value="BPD_transp_1"/>
    <property type="match status" value="1"/>
</dbReference>
<organism evidence="8 9">
    <name type="scientific">Candidatus Syntrophonatronum acetioxidans</name>
    <dbReference type="NCBI Taxonomy" id="1795816"/>
    <lineage>
        <taxon>Bacteria</taxon>
        <taxon>Bacillati</taxon>
        <taxon>Bacillota</taxon>
        <taxon>Clostridia</taxon>
        <taxon>Eubacteriales</taxon>
        <taxon>Syntrophomonadaceae</taxon>
        <taxon>Candidatus Syntrophonatronum</taxon>
    </lineage>
</organism>
<dbReference type="SUPFAM" id="SSF161098">
    <property type="entry name" value="MetI-like"/>
    <property type="match status" value="1"/>
</dbReference>
<dbReference type="PANTHER" id="PTHR30177">
    <property type="entry name" value="GLYCINE BETAINE/L-PROLINE TRANSPORT SYSTEM PERMEASE PROTEIN PROW"/>
    <property type="match status" value="1"/>
</dbReference>
<evidence type="ECO:0000259" key="7">
    <source>
        <dbReference type="PROSITE" id="PS50928"/>
    </source>
</evidence>
<gene>
    <name evidence="8" type="ORF">D5R97_04900</name>
</gene>
<dbReference type="PANTHER" id="PTHR30177:SF4">
    <property type="entry name" value="OSMOPROTECTANT IMPORT PERMEASE PROTEIN OSMW"/>
    <property type="match status" value="1"/>
</dbReference>
<evidence type="ECO:0000256" key="6">
    <source>
        <dbReference type="RuleBase" id="RU363032"/>
    </source>
</evidence>
<evidence type="ECO:0000256" key="1">
    <source>
        <dbReference type="ARBA" id="ARBA00004141"/>
    </source>
</evidence>
<dbReference type="PROSITE" id="PS50928">
    <property type="entry name" value="ABC_TM1"/>
    <property type="match status" value="1"/>
</dbReference>
<evidence type="ECO:0000256" key="5">
    <source>
        <dbReference type="ARBA" id="ARBA00023136"/>
    </source>
</evidence>
<sequence length="209" mass="22472">MDLVNFIQSRQEMILDLSIEHLWLVLLAGLIAIFIGLVVGVAITYYPKASNFVLGICQVLMVIPSFAMLGFLLPFFGIGFTTGVIALILYTLLPVTRNTYIGIREIPPSVIEAAKGMGMSEPAILFKIKIPLALPVVMAGFRTAMVMVVGIAAIAAYIGAGGLGELIFHGISRSQPNRIITGAIFVSLIAVALDLILGRIEDVLMARTR</sequence>
<dbReference type="InterPro" id="IPR051204">
    <property type="entry name" value="ABC_transp_perm/SBD"/>
</dbReference>
<comment type="subcellular location">
    <subcellularLocation>
        <location evidence="6">Cell membrane</location>
        <topology evidence="6">Multi-pass membrane protein</topology>
    </subcellularLocation>
    <subcellularLocation>
        <location evidence="1">Membrane</location>
        <topology evidence="1">Multi-pass membrane protein</topology>
    </subcellularLocation>
</comment>
<comment type="similarity">
    <text evidence="6">Belongs to the binding-protein-dependent transport system permease family.</text>
</comment>
<feature type="transmembrane region" description="Helical" evidence="6">
    <location>
        <begin position="132"/>
        <end position="159"/>
    </location>
</feature>
<dbReference type="GO" id="GO:0005886">
    <property type="term" value="C:plasma membrane"/>
    <property type="evidence" value="ECO:0007669"/>
    <property type="project" value="UniProtKB-SubCell"/>
</dbReference>
<dbReference type="CDD" id="cd06261">
    <property type="entry name" value="TM_PBP2"/>
    <property type="match status" value="1"/>
</dbReference>
<keyword evidence="4 6" id="KW-1133">Transmembrane helix</keyword>
<keyword evidence="2 6" id="KW-0813">Transport</keyword>
<proteinExistence type="inferred from homology"/>
<evidence type="ECO:0000256" key="3">
    <source>
        <dbReference type="ARBA" id="ARBA00022692"/>
    </source>
</evidence>
<dbReference type="InterPro" id="IPR035906">
    <property type="entry name" value="MetI-like_sf"/>
</dbReference>
<accession>A0A424YES0</accession>
<evidence type="ECO:0000256" key="2">
    <source>
        <dbReference type="ARBA" id="ARBA00022448"/>
    </source>
</evidence>
<name>A0A424YES0_9FIRM</name>
<evidence type="ECO:0000256" key="4">
    <source>
        <dbReference type="ARBA" id="ARBA00022989"/>
    </source>
</evidence>
<evidence type="ECO:0000313" key="9">
    <source>
        <dbReference type="Proteomes" id="UP000285138"/>
    </source>
</evidence>